<dbReference type="EMBL" id="KZ613480">
    <property type="protein sequence ID" value="PMD21667.1"/>
    <property type="molecule type" value="Genomic_DNA"/>
</dbReference>
<gene>
    <name evidence="1" type="ORF">NA56DRAFT_119775</name>
</gene>
<dbReference type="Proteomes" id="UP000235672">
    <property type="component" value="Unassembled WGS sequence"/>
</dbReference>
<reference evidence="1 2" key="1">
    <citation type="submission" date="2016-05" db="EMBL/GenBank/DDBJ databases">
        <title>A degradative enzymes factory behind the ericoid mycorrhizal symbiosis.</title>
        <authorList>
            <consortium name="DOE Joint Genome Institute"/>
            <person name="Martino E."/>
            <person name="Morin E."/>
            <person name="Grelet G."/>
            <person name="Kuo A."/>
            <person name="Kohler A."/>
            <person name="Daghino S."/>
            <person name="Barry K."/>
            <person name="Choi C."/>
            <person name="Cichocki N."/>
            <person name="Clum A."/>
            <person name="Copeland A."/>
            <person name="Hainaut M."/>
            <person name="Haridas S."/>
            <person name="Labutti K."/>
            <person name="Lindquist E."/>
            <person name="Lipzen A."/>
            <person name="Khouja H.-R."/>
            <person name="Murat C."/>
            <person name="Ohm R."/>
            <person name="Olson A."/>
            <person name="Spatafora J."/>
            <person name="Veneault-Fourrey C."/>
            <person name="Henrissat B."/>
            <person name="Grigoriev I."/>
            <person name="Martin F."/>
            <person name="Perotto S."/>
        </authorList>
    </citation>
    <scope>NUCLEOTIDE SEQUENCE [LARGE SCALE GENOMIC DNA]</scope>
    <source>
        <strain evidence="1 2">UAMH 7357</strain>
    </source>
</reference>
<keyword evidence="2" id="KW-1185">Reference proteome</keyword>
<evidence type="ECO:0000313" key="1">
    <source>
        <dbReference type="EMBL" id="PMD21667.1"/>
    </source>
</evidence>
<protein>
    <recommendedName>
        <fullName evidence="3">Anaphase-promoting complex subunit 5</fullName>
    </recommendedName>
</protein>
<evidence type="ECO:0000313" key="2">
    <source>
        <dbReference type="Proteomes" id="UP000235672"/>
    </source>
</evidence>
<dbReference type="AlphaFoldDB" id="A0A2J6Q5V5"/>
<name>A0A2J6Q5V5_9HELO</name>
<organism evidence="1 2">
    <name type="scientific">Hyaloscypha hepaticicola</name>
    <dbReference type="NCBI Taxonomy" id="2082293"/>
    <lineage>
        <taxon>Eukaryota</taxon>
        <taxon>Fungi</taxon>
        <taxon>Dikarya</taxon>
        <taxon>Ascomycota</taxon>
        <taxon>Pezizomycotina</taxon>
        <taxon>Leotiomycetes</taxon>
        <taxon>Helotiales</taxon>
        <taxon>Hyaloscyphaceae</taxon>
        <taxon>Hyaloscypha</taxon>
    </lineage>
</organism>
<proteinExistence type="predicted"/>
<accession>A0A2J6Q5V5</accession>
<sequence>MLLQFLAQLVGRYPFLKYIIIEILDHIDEFEDHLDLLPDIFHTREVLAMYASAHLPEKAFNYVEELHKSEKPLTKRLNATIGIILGELICKSTSRDPLAMAREFWKPTQLGHPSSLEQIALAYLNDTNSVLQPIFKSSKLEIQTLTGFIHSKKRLFDSAKHILKGLLPDLASQYGPKSMTFGLAVSEYVKCCNLTEDMADGEYWARYALFNRLDTSGAKPSADTLYLQVALADSLLAASKYESAIVILSDILQDAQSSQPSIVIMVSARLCKARRRLGDPFPSRQMVTALPQDMRALGHVSKSLRLIYAEEIGCNLDSMDTVRSSGGNYMTVLQSLSSSPHPYRTSKK</sequence>
<evidence type="ECO:0008006" key="3">
    <source>
        <dbReference type="Google" id="ProtNLM"/>
    </source>
</evidence>
<dbReference type="OrthoDB" id="20872at2759"/>